<dbReference type="InterPro" id="IPR048683">
    <property type="entry name" value="Sf6_terminase"/>
</dbReference>
<organism evidence="2 3">
    <name type="scientific">Pseudomonas phage vB_PaeP_E220</name>
    <dbReference type="NCBI Taxonomy" id="2034343"/>
    <lineage>
        <taxon>Viruses</taxon>
        <taxon>Duplodnaviria</taxon>
        <taxon>Heunggongvirae</taxon>
        <taxon>Uroviricota</taxon>
        <taxon>Caudoviricetes</taxon>
        <taxon>Hollowayvirus</taxon>
        <taxon>Hollowayvirus E220</taxon>
    </lineage>
</organism>
<dbReference type="Proteomes" id="UP000241174">
    <property type="component" value="Genome"/>
</dbReference>
<dbReference type="Pfam" id="PF20901">
    <property type="entry name" value="Sf6_terminase"/>
    <property type="match status" value="1"/>
</dbReference>
<feature type="region of interest" description="Disordered" evidence="1">
    <location>
        <begin position="155"/>
        <end position="188"/>
    </location>
</feature>
<keyword evidence="3" id="KW-1185">Reference proteome</keyword>
<proteinExistence type="predicted"/>
<evidence type="ECO:0000256" key="1">
    <source>
        <dbReference type="SAM" id="MobiDB-lite"/>
    </source>
</evidence>
<gene>
    <name evidence="2" type="ORF">vBPaePE220_00041</name>
</gene>
<evidence type="ECO:0000313" key="2">
    <source>
        <dbReference type="EMBL" id="ASZ72181.1"/>
    </source>
</evidence>
<evidence type="ECO:0000313" key="3">
    <source>
        <dbReference type="Proteomes" id="UP000241174"/>
    </source>
</evidence>
<sequence>MTQKPSTKPKKAPVAKTRATGASARPPAKTAVKRPPGRPSRYTPTVGLAVCTALAEGMSLRKVCQLPGMPAMSTFLRWLADEQHADLREQYARAREAQADTLAEEILQIADDGSNDTYTDDEGRTHVDYDHISRSKLRVDARKWLASKMAPKKYGDRITNEHTGANGGAIEVKSTVTFVQPKPRGDDE</sequence>
<dbReference type="EMBL" id="MF490237">
    <property type="protein sequence ID" value="ASZ72181.1"/>
    <property type="molecule type" value="Genomic_DNA"/>
</dbReference>
<dbReference type="Gene3D" id="1.10.10.60">
    <property type="entry name" value="Homeodomain-like"/>
    <property type="match status" value="1"/>
</dbReference>
<reference evidence="2 3" key="1">
    <citation type="submission" date="2017-07" db="EMBL/GenBank/DDBJ databases">
        <title>Use of a Phage Cocktail against Pseudomonas aeruginosa Infections.</title>
        <authorList>
            <person name="Forti F."/>
            <person name="Roach D."/>
            <person name="Cafora M."/>
            <person name="Pasini M."/>
            <person name="Horner D.S."/>
            <person name="Briani F."/>
            <person name="Debarbieux L."/>
            <person name="Ghisotti D."/>
        </authorList>
    </citation>
    <scope>NUCLEOTIDE SEQUENCE [LARGE SCALE GENOMIC DNA]</scope>
</reference>
<feature type="region of interest" description="Disordered" evidence="1">
    <location>
        <begin position="1"/>
        <end position="41"/>
    </location>
</feature>
<accession>A0A2K8HN72</accession>
<name>A0A2K8HN72_9CAUD</name>
<protein>
    <recommendedName>
        <fullName evidence="4">Terminase small subunit</fullName>
    </recommendedName>
</protein>
<evidence type="ECO:0008006" key="4">
    <source>
        <dbReference type="Google" id="ProtNLM"/>
    </source>
</evidence>